<comment type="similarity">
    <text evidence="2">Belongs to the EFG1 family.</text>
</comment>
<evidence type="ECO:0000256" key="7">
    <source>
        <dbReference type="ARBA" id="ARBA00023242"/>
    </source>
</evidence>
<evidence type="ECO:0000256" key="5">
    <source>
        <dbReference type="ARBA" id="ARBA00022552"/>
    </source>
</evidence>
<accession>A0A077WNA1</accession>
<sequence>MKPKGGNRKPAGPHGFIRKTRKNNKEGLSSIKKRIRDLGRTLKKGTPTAAMRVEVERKLKALEYEYGEKYIDKHEHDLSSKYRSVKLFELKKAQRKVRRAQKALDAAETDEEKKKCEQELEESKIEQLYIEYYPKTMAYISLYAEEKEQKNVERNVKTRQELKNKIKKILDTHGDFDEISREYRKQLRQELLAQGKIFQTIGAENEMEATEPTSKKDSTAEDDSMKDDFFE</sequence>
<evidence type="ECO:0000256" key="9">
    <source>
        <dbReference type="SAM" id="MobiDB-lite"/>
    </source>
</evidence>
<dbReference type="GO" id="GO:0030688">
    <property type="term" value="C:preribosome, small subunit precursor"/>
    <property type="evidence" value="ECO:0007669"/>
    <property type="project" value="TreeGrafter"/>
</dbReference>
<keyword evidence="6 8" id="KW-0175">Coiled coil</keyword>
<comment type="subcellular location">
    <subcellularLocation>
        <location evidence="1">Nucleus</location>
        <location evidence="1">Nucleolus</location>
    </subcellularLocation>
</comment>
<keyword evidence="5" id="KW-0698">rRNA processing</keyword>
<dbReference type="PANTHER" id="PTHR33911">
    <property type="entry name" value="RRNA-PROCESSING PROTEIN EFG1"/>
    <property type="match status" value="1"/>
</dbReference>
<feature type="region of interest" description="Disordered" evidence="9">
    <location>
        <begin position="201"/>
        <end position="231"/>
    </location>
</feature>
<dbReference type="InterPro" id="IPR019310">
    <property type="entry name" value="Efg1"/>
</dbReference>
<feature type="region of interest" description="Disordered" evidence="9">
    <location>
        <begin position="1"/>
        <end position="30"/>
    </location>
</feature>
<evidence type="ECO:0000256" key="8">
    <source>
        <dbReference type="SAM" id="Coils"/>
    </source>
</evidence>
<gene>
    <name evidence="10" type="ORF">LRAMOSA09900</name>
</gene>
<name>A0A077WNA1_9FUNG</name>
<dbReference type="AlphaFoldDB" id="A0A077WNA1"/>
<proteinExistence type="inferred from homology"/>
<evidence type="ECO:0000256" key="3">
    <source>
        <dbReference type="ARBA" id="ARBA00018689"/>
    </source>
</evidence>
<evidence type="ECO:0000256" key="2">
    <source>
        <dbReference type="ARBA" id="ARBA00006916"/>
    </source>
</evidence>
<reference evidence="10" key="1">
    <citation type="journal article" date="2014" name="Genome Announc.">
        <title>De novo whole-genome sequence and genome annotation of Lichtheimia ramosa.</title>
        <authorList>
            <person name="Linde J."/>
            <person name="Schwartze V."/>
            <person name="Binder U."/>
            <person name="Lass-Florl C."/>
            <person name="Voigt K."/>
            <person name="Horn F."/>
        </authorList>
    </citation>
    <scope>NUCLEOTIDE SEQUENCE</scope>
    <source>
        <strain evidence="10">JMRC FSU:6197</strain>
    </source>
</reference>
<protein>
    <recommendedName>
        <fullName evidence="3">rRNA-processing protein EFG1</fullName>
    </recommendedName>
    <alternativeName>
        <fullName evidence="4">rRNA-processing protein efg1</fullName>
    </alternativeName>
</protein>
<dbReference type="EMBL" id="LK023325">
    <property type="protein sequence ID" value="CDS08539.1"/>
    <property type="molecule type" value="Genomic_DNA"/>
</dbReference>
<dbReference type="InterPro" id="IPR050786">
    <property type="entry name" value="EFG1_rRNA-proc"/>
</dbReference>
<dbReference type="PANTHER" id="PTHR33911:SF1">
    <property type="entry name" value="RRNA-PROCESSING PROTEIN EFG1"/>
    <property type="match status" value="1"/>
</dbReference>
<feature type="coiled-coil region" evidence="8">
    <location>
        <begin position="90"/>
        <end position="126"/>
    </location>
</feature>
<organism evidence="10">
    <name type="scientific">Lichtheimia ramosa</name>
    <dbReference type="NCBI Taxonomy" id="688394"/>
    <lineage>
        <taxon>Eukaryota</taxon>
        <taxon>Fungi</taxon>
        <taxon>Fungi incertae sedis</taxon>
        <taxon>Mucoromycota</taxon>
        <taxon>Mucoromycotina</taxon>
        <taxon>Mucoromycetes</taxon>
        <taxon>Mucorales</taxon>
        <taxon>Lichtheimiaceae</taxon>
        <taxon>Lichtheimia</taxon>
    </lineage>
</organism>
<evidence type="ECO:0000256" key="1">
    <source>
        <dbReference type="ARBA" id="ARBA00004604"/>
    </source>
</evidence>
<evidence type="ECO:0000256" key="6">
    <source>
        <dbReference type="ARBA" id="ARBA00023054"/>
    </source>
</evidence>
<evidence type="ECO:0000313" key="10">
    <source>
        <dbReference type="EMBL" id="CDS08539.1"/>
    </source>
</evidence>
<dbReference type="GO" id="GO:0000462">
    <property type="term" value="P:maturation of SSU-rRNA from tricistronic rRNA transcript (SSU-rRNA, 5.8S rRNA, LSU-rRNA)"/>
    <property type="evidence" value="ECO:0007669"/>
    <property type="project" value="TreeGrafter"/>
</dbReference>
<dbReference type="OrthoDB" id="47732at2759"/>
<dbReference type="Pfam" id="PF10153">
    <property type="entry name" value="Efg1"/>
    <property type="match status" value="1"/>
</dbReference>
<evidence type="ECO:0000256" key="4">
    <source>
        <dbReference type="ARBA" id="ARBA00019827"/>
    </source>
</evidence>
<keyword evidence="7" id="KW-0539">Nucleus</keyword>
<dbReference type="GO" id="GO:0005730">
    <property type="term" value="C:nucleolus"/>
    <property type="evidence" value="ECO:0007669"/>
    <property type="project" value="UniProtKB-SubCell"/>
</dbReference>